<name>K6W7M0_9ACTN</name>
<dbReference type="InterPro" id="IPR030395">
    <property type="entry name" value="GP_PDE_dom"/>
</dbReference>
<sequence>MQHRNDEAHDSTVAPVAVRHEGHKTLIKWHRARCRAGDPAFTASRIVEGMRAGASVEIDLRIHADRGFAVLHDRDVADATTGTGRVDDLSAAQVRSLFLRAEDGSPLRERVLLLEDLADLLGTIPVHPDALLQLDFKETAAALDDTATRNFADAVTPFAAHAILSCGDAEAVGMLTDAVPGIRIGYDPCHRGAVRRVLLTRAFDGFVERAVSASPRAEMVYLEIRLILEADRRGYDIVGAFHDRGRTVDAYTIRGVTGEQLRQVRRLIELRVDQITTDDPEGLIAAL</sequence>
<dbReference type="PANTHER" id="PTHR46211">
    <property type="entry name" value="GLYCEROPHOSPHORYL DIESTER PHOSPHODIESTERASE"/>
    <property type="match status" value="1"/>
</dbReference>
<evidence type="ECO:0000259" key="1">
    <source>
        <dbReference type="PROSITE" id="PS51704"/>
    </source>
</evidence>
<evidence type="ECO:0000313" key="3">
    <source>
        <dbReference type="Proteomes" id="UP000008363"/>
    </source>
</evidence>
<dbReference type="Gene3D" id="3.20.20.190">
    <property type="entry name" value="Phosphatidylinositol (PI) phosphodiesterase"/>
    <property type="match status" value="1"/>
</dbReference>
<gene>
    <name evidence="2" type="ORF">GORHZ_069_00950</name>
</gene>
<dbReference type="RefSeq" id="WP_006331914.1">
    <property type="nucleotide sequence ID" value="NZ_BAHC01000069.1"/>
</dbReference>
<dbReference type="AlphaFoldDB" id="K6W7M0"/>
<keyword evidence="3" id="KW-1185">Reference proteome</keyword>
<dbReference type="InterPro" id="IPR017946">
    <property type="entry name" value="PLC-like_Pdiesterase_TIM-brl"/>
</dbReference>
<accession>K6W7M0</accession>
<comment type="caution">
    <text evidence="2">The sequence shown here is derived from an EMBL/GenBank/DDBJ whole genome shotgun (WGS) entry which is preliminary data.</text>
</comment>
<dbReference type="eggNOG" id="COG0584">
    <property type="taxonomic scope" value="Bacteria"/>
</dbReference>
<dbReference type="Pfam" id="PF03009">
    <property type="entry name" value="GDPD"/>
    <property type="match status" value="1"/>
</dbReference>
<dbReference type="GO" id="GO:0006629">
    <property type="term" value="P:lipid metabolic process"/>
    <property type="evidence" value="ECO:0007669"/>
    <property type="project" value="InterPro"/>
</dbReference>
<dbReference type="SUPFAM" id="SSF51695">
    <property type="entry name" value="PLC-like phosphodiesterases"/>
    <property type="match status" value="1"/>
</dbReference>
<dbReference type="PANTHER" id="PTHR46211:SF14">
    <property type="entry name" value="GLYCEROPHOSPHODIESTER PHOSPHODIESTERASE"/>
    <property type="match status" value="1"/>
</dbReference>
<dbReference type="PROSITE" id="PS51704">
    <property type="entry name" value="GP_PDE"/>
    <property type="match status" value="1"/>
</dbReference>
<dbReference type="EMBL" id="BAHC01000069">
    <property type="protein sequence ID" value="GAB89716.1"/>
    <property type="molecule type" value="Genomic_DNA"/>
</dbReference>
<organism evidence="2 3">
    <name type="scientific">Gordonia rhizosphera NBRC 16068</name>
    <dbReference type="NCBI Taxonomy" id="1108045"/>
    <lineage>
        <taxon>Bacteria</taxon>
        <taxon>Bacillati</taxon>
        <taxon>Actinomycetota</taxon>
        <taxon>Actinomycetes</taxon>
        <taxon>Mycobacteriales</taxon>
        <taxon>Gordoniaceae</taxon>
        <taxon>Gordonia</taxon>
    </lineage>
</organism>
<proteinExistence type="predicted"/>
<protein>
    <submittedName>
        <fullName evidence="2">Putative phosphodiesterase</fullName>
    </submittedName>
</protein>
<evidence type="ECO:0000313" key="2">
    <source>
        <dbReference type="EMBL" id="GAB89716.1"/>
    </source>
</evidence>
<reference evidence="2 3" key="1">
    <citation type="submission" date="2012-08" db="EMBL/GenBank/DDBJ databases">
        <title>Whole genome shotgun sequence of Gordonia rhizosphera NBRC 16068.</title>
        <authorList>
            <person name="Takarada H."/>
            <person name="Isaki S."/>
            <person name="Hosoyama A."/>
            <person name="Tsuchikane K."/>
            <person name="Katsumata H."/>
            <person name="Baba S."/>
            <person name="Ohji S."/>
            <person name="Yamazaki S."/>
            <person name="Fujita N."/>
        </authorList>
    </citation>
    <scope>NUCLEOTIDE SEQUENCE [LARGE SCALE GENOMIC DNA]</scope>
    <source>
        <strain evidence="2 3">NBRC 16068</strain>
    </source>
</reference>
<dbReference type="Proteomes" id="UP000008363">
    <property type="component" value="Unassembled WGS sequence"/>
</dbReference>
<feature type="domain" description="GP-PDE" evidence="1">
    <location>
        <begin position="25"/>
        <end position="287"/>
    </location>
</feature>
<dbReference type="OrthoDB" id="8418918at2"/>
<dbReference type="GO" id="GO:0008081">
    <property type="term" value="F:phosphoric diester hydrolase activity"/>
    <property type="evidence" value="ECO:0007669"/>
    <property type="project" value="InterPro"/>
</dbReference>
<dbReference type="STRING" id="1108045.GORHZ_069_00950"/>